<keyword evidence="1" id="KW-0472">Membrane</keyword>
<dbReference type="PROSITE" id="PS51123">
    <property type="entry name" value="OMPA_2"/>
    <property type="match status" value="1"/>
</dbReference>
<dbReference type="SUPFAM" id="SSF103088">
    <property type="entry name" value="OmpA-like"/>
    <property type="match status" value="1"/>
</dbReference>
<dbReference type="RefSeq" id="WP_170118232.1">
    <property type="nucleotide sequence ID" value="NZ_PZZL01000005.1"/>
</dbReference>
<dbReference type="InterPro" id="IPR050330">
    <property type="entry name" value="Bact_OuterMem_StrucFunc"/>
</dbReference>
<dbReference type="Proteomes" id="UP000241808">
    <property type="component" value="Unassembled WGS sequence"/>
</dbReference>
<dbReference type="EMBL" id="PZZL01000005">
    <property type="protein sequence ID" value="PTM54956.1"/>
    <property type="molecule type" value="Genomic_DNA"/>
</dbReference>
<feature type="compositionally biased region" description="Pro residues" evidence="2">
    <location>
        <begin position="521"/>
        <end position="531"/>
    </location>
</feature>
<dbReference type="Pfam" id="PF00691">
    <property type="entry name" value="OmpA"/>
    <property type="match status" value="1"/>
</dbReference>
<accession>A0A2T4Z2F0</accession>
<name>A0A2T4Z2F0_9HYPH</name>
<evidence type="ECO:0000313" key="5">
    <source>
        <dbReference type="Proteomes" id="UP000241808"/>
    </source>
</evidence>
<gene>
    <name evidence="4" type="ORF">C8P69_105106</name>
</gene>
<dbReference type="Gene3D" id="3.40.1520.20">
    <property type="match status" value="3"/>
</dbReference>
<evidence type="ECO:0000259" key="3">
    <source>
        <dbReference type="PROSITE" id="PS51123"/>
    </source>
</evidence>
<feature type="domain" description="OmpA-like" evidence="3">
    <location>
        <begin position="557"/>
        <end position="675"/>
    </location>
</feature>
<proteinExistence type="predicted"/>
<evidence type="ECO:0000256" key="2">
    <source>
        <dbReference type="SAM" id="MobiDB-lite"/>
    </source>
</evidence>
<dbReference type="InterPro" id="IPR036737">
    <property type="entry name" value="OmpA-like_sf"/>
</dbReference>
<feature type="region of interest" description="Disordered" evidence="2">
    <location>
        <begin position="477"/>
        <end position="553"/>
    </location>
</feature>
<dbReference type="InterPro" id="IPR006665">
    <property type="entry name" value="OmpA-like"/>
</dbReference>
<dbReference type="InterPro" id="IPR007055">
    <property type="entry name" value="BON_dom"/>
</dbReference>
<evidence type="ECO:0000256" key="1">
    <source>
        <dbReference type="PROSITE-ProRule" id="PRU00473"/>
    </source>
</evidence>
<dbReference type="PANTHER" id="PTHR30329:SF21">
    <property type="entry name" value="LIPOPROTEIN YIAD-RELATED"/>
    <property type="match status" value="1"/>
</dbReference>
<evidence type="ECO:0000313" key="4">
    <source>
        <dbReference type="EMBL" id="PTM54956.1"/>
    </source>
</evidence>
<organism evidence="4 5">
    <name type="scientific">Phreatobacter oligotrophus</name>
    <dbReference type="NCBI Taxonomy" id="1122261"/>
    <lineage>
        <taxon>Bacteria</taxon>
        <taxon>Pseudomonadati</taxon>
        <taxon>Pseudomonadota</taxon>
        <taxon>Alphaproteobacteria</taxon>
        <taxon>Hyphomicrobiales</taxon>
        <taxon>Phreatobacteraceae</taxon>
        <taxon>Phreatobacter</taxon>
    </lineage>
</organism>
<dbReference type="Gene3D" id="3.30.1330.60">
    <property type="entry name" value="OmpA-like domain"/>
    <property type="match status" value="1"/>
</dbReference>
<reference evidence="4 5" key="1">
    <citation type="submission" date="2018-04" db="EMBL/GenBank/DDBJ databases">
        <title>Genomic Encyclopedia of Archaeal and Bacterial Type Strains, Phase II (KMG-II): from individual species to whole genera.</title>
        <authorList>
            <person name="Goeker M."/>
        </authorList>
    </citation>
    <scope>NUCLEOTIDE SEQUENCE [LARGE SCALE GENOMIC DNA]</scope>
    <source>
        <strain evidence="4 5">DSM 25521</strain>
    </source>
</reference>
<comment type="caution">
    <text evidence="4">The sequence shown here is derived from an EMBL/GenBank/DDBJ whole genome shotgun (WGS) entry which is preliminary data.</text>
</comment>
<dbReference type="AlphaFoldDB" id="A0A2T4Z2F0"/>
<feature type="compositionally biased region" description="Pro residues" evidence="2">
    <location>
        <begin position="541"/>
        <end position="552"/>
    </location>
</feature>
<keyword evidence="5" id="KW-1185">Reference proteome</keyword>
<dbReference type="CDD" id="cd07185">
    <property type="entry name" value="OmpA_C-like"/>
    <property type="match status" value="1"/>
</dbReference>
<dbReference type="Pfam" id="PF04972">
    <property type="entry name" value="BON"/>
    <property type="match status" value="2"/>
</dbReference>
<sequence>MLHQPRRWLPGLLPLALLAGGVLWSKQEAIEADLARRATDAIGAVSTVDGKPWAQVTMRGRDAIITGTAPELDAAPRAEDLSEAQFGIRRADAANDFLAPANPFGWSARREGQIIVLSGQVAPDGARARLVEAARKAFPGAEVSDLMTLARDIPAAATRAAEMGIAQLGKVTPGSASIAGNAFRFTGTAADAAAKSDIERALATLPQGVTTGGINVTVPTPAAAEPPPAPAAILPPVADWSVIKAEDGAIRLEGSVPSEEARQRILAAARAATTGPVTDAMTVVPTLPAALEAKALAAIEQLKGLANGAARIAGTVYSFTGVAANHEAFETLAAAVRGRNDGYTMGDLIVAPPVISPFTWSARRGPDGVTLMGFAPSAEARDRVMALARRLAGGMTVSDETRLASGFPSGVDFGLLTETALTQLLRLTEGSVQLTGNRLTLAGRASDAALAVQIREAVAGLGPPVVGITDIALPVADIPPPPPPPPLAVDLTPPPPPTPPVEVEAAIPSPPEAPPLAADLTPPPPPPPVPAPSLATAAAPVAPPPPAPPAPRPDCSVIIQTALEGDRILFDYWRAEQKAEHGAVLDRLAAAIKRCAPDERIEIAGHADIHNWTGGNQKLSEDRAAIMREELLRRGVSADSLVVVGYAAMRPVAPNDSEAGRALNRRVEFHVRPRN</sequence>
<protein>
    <submittedName>
        <fullName evidence="4">Outer membrane protein OmpA-like peptidoglycan-associated protein</fullName>
    </submittedName>
</protein>
<feature type="compositionally biased region" description="Pro residues" evidence="2">
    <location>
        <begin position="477"/>
        <end position="500"/>
    </location>
</feature>
<dbReference type="GO" id="GO:0016020">
    <property type="term" value="C:membrane"/>
    <property type="evidence" value="ECO:0007669"/>
    <property type="project" value="UniProtKB-UniRule"/>
</dbReference>
<dbReference type="PANTHER" id="PTHR30329">
    <property type="entry name" value="STATOR ELEMENT OF FLAGELLAR MOTOR COMPLEX"/>
    <property type="match status" value="1"/>
</dbReference>